<name>A0AAD5K6T9_9FUNG</name>
<dbReference type="Proteomes" id="UP001209540">
    <property type="component" value="Unassembled WGS sequence"/>
</dbReference>
<keyword evidence="2" id="KW-1185">Reference proteome</keyword>
<accession>A0AAD5K6T9</accession>
<evidence type="ECO:0000313" key="1">
    <source>
        <dbReference type="EMBL" id="KAI9258781.1"/>
    </source>
</evidence>
<comment type="caution">
    <text evidence="1">The sequence shown here is derived from an EMBL/GenBank/DDBJ whole genome shotgun (WGS) entry which is preliminary data.</text>
</comment>
<sequence>MLTTTDFDPNYGKPGYLEEVILPFNGPKRLEHKQVTVFPRSNQKLADAQKLDAKNYVISNDKQAMASLNGTFTHLLCTALGDDFD</sequence>
<reference evidence="1" key="1">
    <citation type="journal article" date="2022" name="IScience">
        <title>Evolution of zygomycete secretomes and the origins of terrestrial fungal ecologies.</title>
        <authorList>
            <person name="Chang Y."/>
            <person name="Wang Y."/>
            <person name="Mondo S."/>
            <person name="Ahrendt S."/>
            <person name="Andreopoulos W."/>
            <person name="Barry K."/>
            <person name="Beard J."/>
            <person name="Benny G.L."/>
            <person name="Blankenship S."/>
            <person name="Bonito G."/>
            <person name="Cuomo C."/>
            <person name="Desiro A."/>
            <person name="Gervers K.A."/>
            <person name="Hundley H."/>
            <person name="Kuo A."/>
            <person name="LaButti K."/>
            <person name="Lang B.F."/>
            <person name="Lipzen A."/>
            <person name="O'Donnell K."/>
            <person name="Pangilinan J."/>
            <person name="Reynolds N."/>
            <person name="Sandor L."/>
            <person name="Smith M.E."/>
            <person name="Tsang A."/>
            <person name="Grigoriev I.V."/>
            <person name="Stajich J.E."/>
            <person name="Spatafora J.W."/>
        </authorList>
    </citation>
    <scope>NUCLEOTIDE SEQUENCE</scope>
    <source>
        <strain evidence="1">RSA 2281</strain>
    </source>
</reference>
<proteinExistence type="predicted"/>
<gene>
    <name evidence="1" type="ORF">BDA99DRAFT_606041</name>
</gene>
<evidence type="ECO:0000313" key="2">
    <source>
        <dbReference type="Proteomes" id="UP001209540"/>
    </source>
</evidence>
<dbReference type="AlphaFoldDB" id="A0AAD5K6T9"/>
<reference evidence="1" key="2">
    <citation type="submission" date="2023-02" db="EMBL/GenBank/DDBJ databases">
        <authorList>
            <consortium name="DOE Joint Genome Institute"/>
            <person name="Mondo S.J."/>
            <person name="Chang Y."/>
            <person name="Wang Y."/>
            <person name="Ahrendt S."/>
            <person name="Andreopoulos W."/>
            <person name="Barry K."/>
            <person name="Beard J."/>
            <person name="Benny G.L."/>
            <person name="Blankenship S."/>
            <person name="Bonito G."/>
            <person name="Cuomo C."/>
            <person name="Desiro A."/>
            <person name="Gervers K.A."/>
            <person name="Hundley H."/>
            <person name="Kuo A."/>
            <person name="LaButti K."/>
            <person name="Lang B.F."/>
            <person name="Lipzen A."/>
            <person name="O'Donnell K."/>
            <person name="Pangilinan J."/>
            <person name="Reynolds N."/>
            <person name="Sandor L."/>
            <person name="Smith M.W."/>
            <person name="Tsang A."/>
            <person name="Grigoriev I.V."/>
            <person name="Stajich J.E."/>
            <person name="Spatafora J.W."/>
        </authorList>
    </citation>
    <scope>NUCLEOTIDE SEQUENCE</scope>
    <source>
        <strain evidence="1">RSA 2281</strain>
    </source>
</reference>
<dbReference type="EMBL" id="JAIXMP010000018">
    <property type="protein sequence ID" value="KAI9258781.1"/>
    <property type="molecule type" value="Genomic_DNA"/>
</dbReference>
<dbReference type="Gene3D" id="3.40.50.720">
    <property type="entry name" value="NAD(P)-binding Rossmann-like Domain"/>
    <property type="match status" value="1"/>
</dbReference>
<protein>
    <submittedName>
        <fullName evidence="1">Uncharacterized protein</fullName>
    </submittedName>
</protein>
<organism evidence="1 2">
    <name type="scientific">Phascolomyces articulosus</name>
    <dbReference type="NCBI Taxonomy" id="60185"/>
    <lineage>
        <taxon>Eukaryota</taxon>
        <taxon>Fungi</taxon>
        <taxon>Fungi incertae sedis</taxon>
        <taxon>Mucoromycota</taxon>
        <taxon>Mucoromycotina</taxon>
        <taxon>Mucoromycetes</taxon>
        <taxon>Mucorales</taxon>
        <taxon>Lichtheimiaceae</taxon>
        <taxon>Phascolomyces</taxon>
    </lineage>
</organism>